<evidence type="ECO:0000256" key="6">
    <source>
        <dbReference type="ARBA" id="ARBA00023163"/>
    </source>
</evidence>
<accession>A0ABD1FDV1</accession>
<evidence type="ECO:0000256" key="5">
    <source>
        <dbReference type="ARBA" id="ARBA00023015"/>
    </source>
</evidence>
<protein>
    <recommendedName>
        <fullName evidence="8">BHLH domain-containing protein</fullName>
    </recommendedName>
</protein>
<dbReference type="GO" id="GO:0016360">
    <property type="term" value="P:sensory organ precursor cell fate determination"/>
    <property type="evidence" value="ECO:0007669"/>
    <property type="project" value="UniProtKB-ARBA"/>
</dbReference>
<dbReference type="AlphaFoldDB" id="A0ABD1FDV1"/>
<dbReference type="InterPro" id="IPR036638">
    <property type="entry name" value="HLH_DNA-bd_sf"/>
</dbReference>
<dbReference type="SMART" id="SM00353">
    <property type="entry name" value="HLH"/>
    <property type="match status" value="1"/>
</dbReference>
<dbReference type="InterPro" id="IPR050359">
    <property type="entry name" value="bHLH_transcription_factors"/>
</dbReference>
<keyword evidence="2" id="KW-0217">Developmental protein</keyword>
<gene>
    <name evidence="9" type="ORF">ABEB36_001222</name>
</gene>
<dbReference type="PROSITE" id="PS50888">
    <property type="entry name" value="BHLH"/>
    <property type="match status" value="1"/>
</dbReference>
<keyword evidence="7" id="KW-0539">Nucleus</keyword>
<dbReference type="EMBL" id="JBDJPC010000001">
    <property type="protein sequence ID" value="KAL1517459.1"/>
    <property type="molecule type" value="Genomic_DNA"/>
</dbReference>
<evidence type="ECO:0000256" key="1">
    <source>
        <dbReference type="ARBA" id="ARBA00004123"/>
    </source>
</evidence>
<dbReference type="InterPro" id="IPR011598">
    <property type="entry name" value="bHLH_dom"/>
</dbReference>
<feature type="domain" description="BHLH" evidence="8">
    <location>
        <begin position="133"/>
        <end position="185"/>
    </location>
</feature>
<organism evidence="9 10">
    <name type="scientific">Hypothenemus hampei</name>
    <name type="common">Coffee berry borer</name>
    <dbReference type="NCBI Taxonomy" id="57062"/>
    <lineage>
        <taxon>Eukaryota</taxon>
        <taxon>Metazoa</taxon>
        <taxon>Ecdysozoa</taxon>
        <taxon>Arthropoda</taxon>
        <taxon>Hexapoda</taxon>
        <taxon>Insecta</taxon>
        <taxon>Pterygota</taxon>
        <taxon>Neoptera</taxon>
        <taxon>Endopterygota</taxon>
        <taxon>Coleoptera</taxon>
        <taxon>Polyphaga</taxon>
        <taxon>Cucujiformia</taxon>
        <taxon>Curculionidae</taxon>
        <taxon>Scolytinae</taxon>
        <taxon>Hypothenemus</taxon>
    </lineage>
</organism>
<evidence type="ECO:0000256" key="2">
    <source>
        <dbReference type="ARBA" id="ARBA00022473"/>
    </source>
</evidence>
<dbReference type="GO" id="GO:0046982">
    <property type="term" value="F:protein heterodimerization activity"/>
    <property type="evidence" value="ECO:0007669"/>
    <property type="project" value="UniProtKB-ARBA"/>
</dbReference>
<name>A0ABD1FDV1_HYPHA</name>
<sequence length="193" mass="22333">MDIRKAIRSEEADPNPSNYYHNYDLSYVNNNFYTRCMSSMPNFDHHMGFIKVEDAINMTPPPPCDVYDNNTYDSLLSSSSIVSQTSYGNFNFFTLDGDDDGNKQKNFNIEGKMKKQKKRSLKDRADSPTVIKKRRLAANARERRRMNGLNEAFDRLRNVIPSLDAEHKLSKFETLQMAQSYIAALKELLNLNR</sequence>
<dbReference type="CDD" id="cd11430">
    <property type="entry name" value="bHLH_TS_ATOH1_like"/>
    <property type="match status" value="1"/>
</dbReference>
<keyword evidence="10" id="KW-1185">Reference proteome</keyword>
<dbReference type="GO" id="GO:0007399">
    <property type="term" value="P:nervous system development"/>
    <property type="evidence" value="ECO:0007669"/>
    <property type="project" value="UniProtKB-KW"/>
</dbReference>
<comment type="caution">
    <text evidence="9">The sequence shown here is derived from an EMBL/GenBank/DDBJ whole genome shotgun (WGS) entry which is preliminary data.</text>
</comment>
<dbReference type="Pfam" id="PF00010">
    <property type="entry name" value="HLH"/>
    <property type="match status" value="1"/>
</dbReference>
<evidence type="ECO:0000259" key="8">
    <source>
        <dbReference type="PROSITE" id="PS50888"/>
    </source>
</evidence>
<dbReference type="PANTHER" id="PTHR19290">
    <property type="entry name" value="BASIC HELIX-LOOP-HELIX PROTEIN NEUROGENIN-RELATED"/>
    <property type="match status" value="1"/>
</dbReference>
<keyword evidence="6" id="KW-0804">Transcription</keyword>
<evidence type="ECO:0000313" key="9">
    <source>
        <dbReference type="EMBL" id="KAL1517459.1"/>
    </source>
</evidence>
<dbReference type="GO" id="GO:0005634">
    <property type="term" value="C:nucleus"/>
    <property type="evidence" value="ECO:0007669"/>
    <property type="project" value="UniProtKB-SubCell"/>
</dbReference>
<dbReference type="PANTHER" id="PTHR19290:SF162">
    <property type="entry name" value="TRANSCRIPTION FACTOR ATOH7"/>
    <property type="match status" value="1"/>
</dbReference>
<dbReference type="SUPFAM" id="SSF47459">
    <property type="entry name" value="HLH, helix-loop-helix DNA-binding domain"/>
    <property type="match status" value="1"/>
</dbReference>
<keyword evidence="5" id="KW-0805">Transcription regulation</keyword>
<evidence type="ECO:0000256" key="3">
    <source>
        <dbReference type="ARBA" id="ARBA00022782"/>
    </source>
</evidence>
<evidence type="ECO:0000256" key="4">
    <source>
        <dbReference type="ARBA" id="ARBA00022902"/>
    </source>
</evidence>
<proteinExistence type="predicted"/>
<dbReference type="Proteomes" id="UP001566132">
    <property type="component" value="Unassembled WGS sequence"/>
</dbReference>
<evidence type="ECO:0000256" key="7">
    <source>
        <dbReference type="ARBA" id="ARBA00023242"/>
    </source>
</evidence>
<keyword evidence="3" id="KW-0221">Differentiation</keyword>
<comment type="subcellular location">
    <subcellularLocation>
        <location evidence="1">Nucleus</location>
    </subcellularLocation>
</comment>
<dbReference type="FunFam" id="4.10.280.10:FF:000025">
    <property type="entry name" value="protein atonal homolog 7"/>
    <property type="match status" value="1"/>
</dbReference>
<dbReference type="Gene3D" id="4.10.280.10">
    <property type="entry name" value="Helix-loop-helix DNA-binding domain"/>
    <property type="match status" value="1"/>
</dbReference>
<evidence type="ECO:0000313" key="10">
    <source>
        <dbReference type="Proteomes" id="UP001566132"/>
    </source>
</evidence>
<keyword evidence="4" id="KW-0524">Neurogenesis</keyword>
<reference evidence="9 10" key="1">
    <citation type="submission" date="2024-05" db="EMBL/GenBank/DDBJ databases">
        <title>Genetic variation in Jamaican populations of the coffee berry borer (Hypothenemus hampei).</title>
        <authorList>
            <person name="Errbii M."/>
            <person name="Myrie A."/>
        </authorList>
    </citation>
    <scope>NUCLEOTIDE SEQUENCE [LARGE SCALE GENOMIC DNA]</scope>
    <source>
        <strain evidence="9">JA-Hopewell-2020-01-JO</strain>
        <tissue evidence="9">Whole body</tissue>
    </source>
</reference>